<dbReference type="EMBL" id="KB007908">
    <property type="protein sequence ID" value="ELR21008.1"/>
    <property type="molecule type" value="Genomic_DNA"/>
</dbReference>
<organism evidence="4 5">
    <name type="scientific">Acanthamoeba castellanii (strain ATCC 30010 / Neff)</name>
    <dbReference type="NCBI Taxonomy" id="1257118"/>
    <lineage>
        <taxon>Eukaryota</taxon>
        <taxon>Amoebozoa</taxon>
        <taxon>Discosea</taxon>
        <taxon>Longamoebia</taxon>
        <taxon>Centramoebida</taxon>
        <taxon>Acanthamoebidae</taxon>
        <taxon>Acanthamoeba</taxon>
    </lineage>
</organism>
<dbReference type="GeneID" id="14921883"/>
<feature type="transmembrane region" description="Helical" evidence="2">
    <location>
        <begin position="288"/>
        <end position="310"/>
    </location>
</feature>
<keyword evidence="2" id="KW-0472">Membrane</keyword>
<feature type="signal peptide" evidence="3">
    <location>
        <begin position="1"/>
        <end position="25"/>
    </location>
</feature>
<evidence type="ECO:0000256" key="1">
    <source>
        <dbReference type="SAM" id="Coils"/>
    </source>
</evidence>
<evidence type="ECO:0000256" key="2">
    <source>
        <dbReference type="SAM" id="Phobius"/>
    </source>
</evidence>
<dbReference type="KEGG" id="acan:ACA1_280620"/>
<evidence type="ECO:0000313" key="4">
    <source>
        <dbReference type="EMBL" id="ELR21008.1"/>
    </source>
</evidence>
<feature type="transmembrane region" description="Helical" evidence="2">
    <location>
        <begin position="415"/>
        <end position="439"/>
    </location>
</feature>
<evidence type="ECO:0000313" key="5">
    <source>
        <dbReference type="Proteomes" id="UP000011083"/>
    </source>
</evidence>
<feature type="transmembrane region" description="Helical" evidence="2">
    <location>
        <begin position="337"/>
        <end position="355"/>
    </location>
</feature>
<keyword evidence="1" id="KW-0175">Coiled coil</keyword>
<sequence length="525" mass="60112">MVQLHHAPLFVVLILLCILVIPSWTRDSCLHDGCSFSEKDVLLNAWDFHESRVVRALAGAKLVVNTTLLACKTCDMSAMVITSDQLRQLKELDMANATKANAPFLEHDVNFFTHITQTRQFTIYFQKHGGDYVIAFYLNPTPENTSVSVQFEYDVVFDYGTTCATGYVGGMFGVFLIAVSIFACGLIITSHFRREVAVKAQNALEQLTERHERQLTKYQEEKRLRERKERAWWFNAPFVPCCYRHCQCCGIMTQPKYPFFPHHWLFTHDWLSFIRPAPDERLNRWNKLLVILTKVVAGIILLTLWIWPIIPASSVISATSLPAAWKEILAEMFTKSFVIWVVEELIGIFYPWLLLKAQTKGNQRHAHAHAHAHAQPWVVAGADVTNRNEITIGGTTYEVEDPARRPPRWRSTLNLVLRELGSFVLLVMVFLLLLSLYRVRDYLSCRYVDSVVIQIFVLEFYRLVFPGILASWVVYMIRNTWGVPPPAPDVPIEDADAHAYANAEDYEPTNSLVNADPGDTRELSF</sequence>
<keyword evidence="5" id="KW-1185">Reference proteome</keyword>
<proteinExistence type="predicted"/>
<dbReference type="Proteomes" id="UP000011083">
    <property type="component" value="Unassembled WGS sequence"/>
</dbReference>
<dbReference type="VEuPathDB" id="AmoebaDB:ACA1_280620"/>
<accession>L8H8G0</accession>
<gene>
    <name evidence="4" type="ORF">ACA1_280620</name>
</gene>
<reference evidence="4 5" key="1">
    <citation type="journal article" date="2013" name="Genome Biol.">
        <title>Genome of Acanthamoeba castellanii highlights extensive lateral gene transfer and early evolution of tyrosine kinase signaling.</title>
        <authorList>
            <person name="Clarke M."/>
            <person name="Lohan A.J."/>
            <person name="Liu B."/>
            <person name="Lagkouvardos I."/>
            <person name="Roy S."/>
            <person name="Zafar N."/>
            <person name="Bertelli C."/>
            <person name="Schilde C."/>
            <person name="Kianianmomeni A."/>
            <person name="Burglin T.R."/>
            <person name="Frech C."/>
            <person name="Turcotte B."/>
            <person name="Kopec K.O."/>
            <person name="Synnott J.M."/>
            <person name="Choo C."/>
            <person name="Paponov I."/>
            <person name="Finkler A."/>
            <person name="Soon Heng Tan C."/>
            <person name="Hutchins A.P."/>
            <person name="Weinmeier T."/>
            <person name="Rattei T."/>
            <person name="Chu J.S."/>
            <person name="Gimenez G."/>
            <person name="Irimia M."/>
            <person name="Rigden D.J."/>
            <person name="Fitzpatrick D.A."/>
            <person name="Lorenzo-Morales J."/>
            <person name="Bateman A."/>
            <person name="Chiu C.H."/>
            <person name="Tang P."/>
            <person name="Hegemann P."/>
            <person name="Fromm H."/>
            <person name="Raoult D."/>
            <person name="Greub G."/>
            <person name="Miranda-Saavedra D."/>
            <person name="Chen N."/>
            <person name="Nash P."/>
            <person name="Ginger M.L."/>
            <person name="Horn M."/>
            <person name="Schaap P."/>
            <person name="Caler L."/>
            <person name="Loftus B."/>
        </authorList>
    </citation>
    <scope>NUCLEOTIDE SEQUENCE [LARGE SCALE GENOMIC DNA]</scope>
    <source>
        <strain evidence="4 5">Neff</strain>
    </source>
</reference>
<dbReference type="RefSeq" id="XP_004344751.1">
    <property type="nucleotide sequence ID" value="XM_004344701.1"/>
</dbReference>
<feature type="chain" id="PRO_5003990508" description="Transmembrane protein" evidence="3">
    <location>
        <begin position="26"/>
        <end position="525"/>
    </location>
</feature>
<keyword evidence="3" id="KW-0732">Signal</keyword>
<name>L8H8G0_ACACF</name>
<keyword evidence="2" id="KW-0812">Transmembrane</keyword>
<feature type="transmembrane region" description="Helical" evidence="2">
    <location>
        <begin position="167"/>
        <end position="189"/>
    </location>
</feature>
<evidence type="ECO:0000256" key="3">
    <source>
        <dbReference type="SAM" id="SignalP"/>
    </source>
</evidence>
<dbReference type="AlphaFoldDB" id="L8H8G0"/>
<feature type="coiled-coil region" evidence="1">
    <location>
        <begin position="197"/>
        <end position="228"/>
    </location>
</feature>
<evidence type="ECO:0008006" key="6">
    <source>
        <dbReference type="Google" id="ProtNLM"/>
    </source>
</evidence>
<feature type="transmembrane region" description="Helical" evidence="2">
    <location>
        <begin position="451"/>
        <end position="475"/>
    </location>
</feature>
<keyword evidence="2" id="KW-1133">Transmembrane helix</keyword>
<protein>
    <recommendedName>
        <fullName evidence="6">Transmembrane protein</fullName>
    </recommendedName>
</protein>